<keyword evidence="2" id="KW-0813">Transport</keyword>
<feature type="transmembrane region" description="Helical" evidence="6">
    <location>
        <begin position="12"/>
        <end position="31"/>
    </location>
</feature>
<name>A0A927YLT2_9FIRM</name>
<gene>
    <name evidence="8" type="ORF">E7272_09145</name>
</gene>
<dbReference type="Proteomes" id="UP000766246">
    <property type="component" value="Unassembled WGS sequence"/>
</dbReference>
<dbReference type="Pfam" id="PF03600">
    <property type="entry name" value="CitMHS"/>
    <property type="match status" value="1"/>
</dbReference>
<dbReference type="InterPro" id="IPR051475">
    <property type="entry name" value="Diverse_Ion_Transporter"/>
</dbReference>
<feature type="domain" description="Citrate transporter-like" evidence="7">
    <location>
        <begin position="17"/>
        <end position="304"/>
    </location>
</feature>
<dbReference type="InterPro" id="IPR004680">
    <property type="entry name" value="Cit_transptr-like_dom"/>
</dbReference>
<proteinExistence type="predicted"/>
<comment type="caution">
    <text evidence="8">The sequence shown here is derived from an EMBL/GenBank/DDBJ whole genome shotgun (WGS) entry which is preliminary data.</text>
</comment>
<feature type="transmembrane region" description="Helical" evidence="6">
    <location>
        <begin position="352"/>
        <end position="374"/>
    </location>
</feature>
<feature type="transmembrane region" description="Helical" evidence="6">
    <location>
        <begin position="321"/>
        <end position="340"/>
    </location>
</feature>
<evidence type="ECO:0000256" key="3">
    <source>
        <dbReference type="ARBA" id="ARBA00022692"/>
    </source>
</evidence>
<feature type="transmembrane region" description="Helical" evidence="6">
    <location>
        <begin position="121"/>
        <end position="142"/>
    </location>
</feature>
<feature type="transmembrane region" description="Helical" evidence="6">
    <location>
        <begin position="251"/>
        <end position="268"/>
    </location>
</feature>
<feature type="transmembrane region" description="Helical" evidence="6">
    <location>
        <begin position="162"/>
        <end position="183"/>
    </location>
</feature>
<keyword evidence="4 6" id="KW-1133">Transmembrane helix</keyword>
<dbReference type="PANTHER" id="PTHR43568:SF1">
    <property type="entry name" value="P PROTEIN"/>
    <property type="match status" value="1"/>
</dbReference>
<evidence type="ECO:0000256" key="5">
    <source>
        <dbReference type="ARBA" id="ARBA00023136"/>
    </source>
</evidence>
<comment type="subcellular location">
    <subcellularLocation>
        <location evidence="1">Membrane</location>
        <topology evidence="1">Multi-pass membrane protein</topology>
    </subcellularLocation>
</comment>
<feature type="transmembrane region" description="Helical" evidence="6">
    <location>
        <begin position="288"/>
        <end position="309"/>
    </location>
</feature>
<sequence>MRTLKQFVKNEIVLCVAFILATISCFIIVPSKTYLEYIDFRTLSILFSLMITMAGFQKLSVFRQIGEALVNRTKTLRGLVIILVLLSFFSSMFITNDVALLTFVPFSIITLSIANKKDKYIIVIVLETLAANLGSMLTPLGNPQNLYLYSLSNMGLWSFVKLMLPYSLCSLILLLISVEFFIGKEEGKLAKTQANIYQRRKKDKLLIAMYVILFLLSILVVSRVLPYYIGLIIVIITVILFDNRVLRKPDYSLLFTFIFLFIFIGNIKRIPVLSDFLSEIIKVNEVEVAILLSQFISNVPAAILCSGFTKNIVKLIIGTNLGGLGTLIASMASLISFKQYSYIDGADTKRYILVFTVLNIIYLASLYMLHVIFLGN</sequence>
<feature type="transmembrane region" description="Helical" evidence="6">
    <location>
        <begin position="227"/>
        <end position="246"/>
    </location>
</feature>
<reference evidence="8" key="1">
    <citation type="submission" date="2019-04" db="EMBL/GenBank/DDBJ databases">
        <title>Evolution of Biomass-Degrading Anaerobic Consortia Revealed by Metagenomics.</title>
        <authorList>
            <person name="Peng X."/>
        </authorList>
    </citation>
    <scope>NUCLEOTIDE SEQUENCE</scope>
    <source>
        <strain evidence="8">SIG311</strain>
    </source>
</reference>
<evidence type="ECO:0000313" key="8">
    <source>
        <dbReference type="EMBL" id="MBE5919995.1"/>
    </source>
</evidence>
<dbReference type="GO" id="GO:0055085">
    <property type="term" value="P:transmembrane transport"/>
    <property type="evidence" value="ECO:0007669"/>
    <property type="project" value="InterPro"/>
</dbReference>
<dbReference type="GO" id="GO:0016020">
    <property type="term" value="C:membrane"/>
    <property type="evidence" value="ECO:0007669"/>
    <property type="project" value="UniProtKB-SubCell"/>
</dbReference>
<evidence type="ECO:0000313" key="9">
    <source>
        <dbReference type="Proteomes" id="UP000766246"/>
    </source>
</evidence>
<evidence type="ECO:0000256" key="6">
    <source>
        <dbReference type="SAM" id="Phobius"/>
    </source>
</evidence>
<dbReference type="AlphaFoldDB" id="A0A927YLT2"/>
<dbReference type="PANTHER" id="PTHR43568">
    <property type="entry name" value="P PROTEIN"/>
    <property type="match status" value="1"/>
</dbReference>
<dbReference type="EMBL" id="SVER01000021">
    <property type="protein sequence ID" value="MBE5919995.1"/>
    <property type="molecule type" value="Genomic_DNA"/>
</dbReference>
<evidence type="ECO:0000259" key="7">
    <source>
        <dbReference type="Pfam" id="PF03600"/>
    </source>
</evidence>
<evidence type="ECO:0000256" key="4">
    <source>
        <dbReference type="ARBA" id="ARBA00022989"/>
    </source>
</evidence>
<organism evidence="8 9">
    <name type="scientific">Pseudobutyrivibrio ruminis</name>
    <dbReference type="NCBI Taxonomy" id="46206"/>
    <lineage>
        <taxon>Bacteria</taxon>
        <taxon>Bacillati</taxon>
        <taxon>Bacillota</taxon>
        <taxon>Clostridia</taxon>
        <taxon>Lachnospirales</taxon>
        <taxon>Lachnospiraceae</taxon>
        <taxon>Pseudobutyrivibrio</taxon>
    </lineage>
</organism>
<keyword evidence="3 6" id="KW-0812">Transmembrane</keyword>
<feature type="transmembrane region" description="Helical" evidence="6">
    <location>
        <begin position="98"/>
        <end position="114"/>
    </location>
</feature>
<evidence type="ECO:0000256" key="2">
    <source>
        <dbReference type="ARBA" id="ARBA00022448"/>
    </source>
</evidence>
<protein>
    <submittedName>
        <fullName evidence="8">Citrate transporter</fullName>
    </submittedName>
</protein>
<accession>A0A927YLT2</accession>
<feature type="transmembrane region" description="Helical" evidence="6">
    <location>
        <begin position="37"/>
        <end position="56"/>
    </location>
</feature>
<feature type="transmembrane region" description="Helical" evidence="6">
    <location>
        <begin position="76"/>
        <end position="92"/>
    </location>
</feature>
<dbReference type="PROSITE" id="PS51257">
    <property type="entry name" value="PROKAR_LIPOPROTEIN"/>
    <property type="match status" value="1"/>
</dbReference>
<keyword evidence="5 6" id="KW-0472">Membrane</keyword>
<feature type="transmembrane region" description="Helical" evidence="6">
    <location>
        <begin position="204"/>
        <end position="221"/>
    </location>
</feature>
<evidence type="ECO:0000256" key="1">
    <source>
        <dbReference type="ARBA" id="ARBA00004141"/>
    </source>
</evidence>